<dbReference type="STRING" id="1797589.A2784_01795"/>
<comment type="caution">
    <text evidence="1">The sequence shown here is derived from an EMBL/GenBank/DDBJ whole genome shotgun (WGS) entry which is preliminary data.</text>
</comment>
<proteinExistence type="predicted"/>
<accession>A0A1G1VR95</accession>
<dbReference type="Proteomes" id="UP000177324">
    <property type="component" value="Unassembled WGS sequence"/>
</dbReference>
<sequence>MQLEIKIVNHADYYNVLLVNVNTYKLGLGLPNVPTRLPPKLPARLWRVGSNNPDEIGIKKKKRKNFLPMW</sequence>
<evidence type="ECO:0000313" key="1">
    <source>
        <dbReference type="EMBL" id="OGY17912.1"/>
    </source>
</evidence>
<gene>
    <name evidence="1" type="ORF">A2784_01795</name>
</gene>
<dbReference type="EMBL" id="MHCH01000014">
    <property type="protein sequence ID" value="OGY17912.1"/>
    <property type="molecule type" value="Genomic_DNA"/>
</dbReference>
<evidence type="ECO:0000313" key="2">
    <source>
        <dbReference type="Proteomes" id="UP000177324"/>
    </source>
</evidence>
<organism evidence="1 2">
    <name type="scientific">Candidatus Chisholmbacteria bacterium RIFCSPHIGHO2_01_FULL_48_12</name>
    <dbReference type="NCBI Taxonomy" id="1797589"/>
    <lineage>
        <taxon>Bacteria</taxon>
        <taxon>Candidatus Chisholmiibacteriota</taxon>
    </lineage>
</organism>
<dbReference type="AlphaFoldDB" id="A0A1G1VR95"/>
<protein>
    <submittedName>
        <fullName evidence="1">Uncharacterized protein</fullName>
    </submittedName>
</protein>
<name>A0A1G1VR95_9BACT</name>
<reference evidence="1 2" key="1">
    <citation type="journal article" date="2016" name="Nat. Commun.">
        <title>Thousands of microbial genomes shed light on interconnected biogeochemical processes in an aquifer system.</title>
        <authorList>
            <person name="Anantharaman K."/>
            <person name="Brown C.T."/>
            <person name="Hug L.A."/>
            <person name="Sharon I."/>
            <person name="Castelle C.J."/>
            <person name="Probst A.J."/>
            <person name="Thomas B.C."/>
            <person name="Singh A."/>
            <person name="Wilkins M.J."/>
            <person name="Karaoz U."/>
            <person name="Brodie E.L."/>
            <person name="Williams K.H."/>
            <person name="Hubbard S.S."/>
            <person name="Banfield J.F."/>
        </authorList>
    </citation>
    <scope>NUCLEOTIDE SEQUENCE [LARGE SCALE GENOMIC DNA]</scope>
</reference>